<comment type="subcellular location">
    <subcellularLocation>
        <location evidence="7">Cytoplasm</location>
    </subcellularLocation>
</comment>
<dbReference type="SUPFAM" id="SSF53720">
    <property type="entry name" value="ALDH-like"/>
    <property type="match status" value="1"/>
</dbReference>
<dbReference type="Proteomes" id="UP001233535">
    <property type="component" value="Unassembled WGS sequence"/>
</dbReference>
<accession>A0ABU1C8H1</accession>
<dbReference type="PANTHER" id="PTHR11063:SF8">
    <property type="entry name" value="DELTA-1-PYRROLINE-5-CARBOXYLATE SYNTHASE"/>
    <property type="match status" value="1"/>
</dbReference>
<dbReference type="PROSITE" id="PS01223">
    <property type="entry name" value="PROA"/>
    <property type="match status" value="1"/>
</dbReference>
<dbReference type="InterPro" id="IPR020593">
    <property type="entry name" value="G-glutamylP_reductase_CS"/>
</dbReference>
<dbReference type="PANTHER" id="PTHR11063">
    <property type="entry name" value="GLUTAMATE SEMIALDEHYDE DEHYDROGENASE"/>
    <property type="match status" value="1"/>
</dbReference>
<dbReference type="PIRSF" id="PIRSF000151">
    <property type="entry name" value="GPR"/>
    <property type="match status" value="1"/>
</dbReference>
<dbReference type="Gene3D" id="3.40.309.10">
    <property type="entry name" value="Aldehyde Dehydrogenase, Chain A, domain 2"/>
    <property type="match status" value="1"/>
</dbReference>
<dbReference type="EC" id="1.2.1.41" evidence="7"/>
<dbReference type="InterPro" id="IPR015590">
    <property type="entry name" value="Aldehyde_DH_dom"/>
</dbReference>
<comment type="catalytic activity">
    <reaction evidence="6 7">
        <text>L-glutamate 5-semialdehyde + phosphate + NADP(+) = L-glutamyl 5-phosphate + NADPH + H(+)</text>
        <dbReference type="Rhea" id="RHEA:19541"/>
        <dbReference type="ChEBI" id="CHEBI:15378"/>
        <dbReference type="ChEBI" id="CHEBI:43474"/>
        <dbReference type="ChEBI" id="CHEBI:57783"/>
        <dbReference type="ChEBI" id="CHEBI:58066"/>
        <dbReference type="ChEBI" id="CHEBI:58274"/>
        <dbReference type="ChEBI" id="CHEBI:58349"/>
        <dbReference type="EC" id="1.2.1.41"/>
    </reaction>
</comment>
<proteinExistence type="inferred from homology"/>
<evidence type="ECO:0000259" key="8">
    <source>
        <dbReference type="Pfam" id="PF00171"/>
    </source>
</evidence>
<evidence type="ECO:0000256" key="7">
    <source>
        <dbReference type="HAMAP-Rule" id="MF_00412"/>
    </source>
</evidence>
<keyword evidence="3 7" id="KW-0641">Proline biosynthesis</keyword>
<keyword evidence="7" id="KW-0963">Cytoplasm</keyword>
<dbReference type="CDD" id="cd07079">
    <property type="entry name" value="ALDH_F18-19_ProA-GPR"/>
    <property type="match status" value="1"/>
</dbReference>
<comment type="caution">
    <text evidence="9">The sequence shown here is derived from an EMBL/GenBank/DDBJ whole genome shotgun (WGS) entry which is preliminary data.</text>
</comment>
<gene>
    <name evidence="7" type="primary">proA</name>
    <name evidence="9" type="ORF">P8609_00690</name>
</gene>
<evidence type="ECO:0000256" key="5">
    <source>
        <dbReference type="ARBA" id="ARBA00023002"/>
    </source>
</evidence>
<protein>
    <recommendedName>
        <fullName evidence="7">Gamma-glutamyl phosphate reductase</fullName>
        <shortName evidence="7">GPR</shortName>
        <ecNumber evidence="7">1.2.1.41</ecNumber>
    </recommendedName>
    <alternativeName>
        <fullName evidence="7">Glutamate-5-semialdehyde dehydrogenase</fullName>
    </alternativeName>
    <alternativeName>
        <fullName evidence="7">Glutamyl-gamma-semialdehyde dehydrogenase</fullName>
        <shortName evidence="7">GSA dehydrogenase</shortName>
    </alternativeName>
</protein>
<evidence type="ECO:0000313" key="10">
    <source>
        <dbReference type="Proteomes" id="UP001233535"/>
    </source>
</evidence>
<evidence type="ECO:0000256" key="6">
    <source>
        <dbReference type="ARBA" id="ARBA00049024"/>
    </source>
</evidence>
<dbReference type="InterPro" id="IPR016161">
    <property type="entry name" value="Ald_DH/histidinol_DH"/>
</dbReference>
<dbReference type="InterPro" id="IPR016162">
    <property type="entry name" value="Ald_DH_N"/>
</dbReference>
<reference evidence="9 10" key="1">
    <citation type="submission" date="2023-04" db="EMBL/GenBank/DDBJ databases">
        <title>Lysobacter sp. strain UC isolated from soil sample.</title>
        <authorList>
            <person name="Choksket S."/>
            <person name="Harshvardhan F."/>
            <person name="Rana R."/>
            <person name="Patil P.B."/>
            <person name="Korpole S."/>
        </authorList>
    </citation>
    <scope>NUCLEOTIDE SEQUENCE [LARGE SCALE GENOMIC DNA]</scope>
    <source>
        <strain evidence="9 10">UC</strain>
    </source>
</reference>
<keyword evidence="2 7" id="KW-0028">Amino-acid biosynthesis</keyword>
<evidence type="ECO:0000256" key="1">
    <source>
        <dbReference type="ARBA" id="ARBA00004985"/>
    </source>
</evidence>
<keyword evidence="5 7" id="KW-0560">Oxidoreductase</keyword>
<keyword evidence="10" id="KW-1185">Reference proteome</keyword>
<name>A0ABU1C8H1_9GAMM</name>
<evidence type="ECO:0000256" key="3">
    <source>
        <dbReference type="ARBA" id="ARBA00022650"/>
    </source>
</evidence>
<evidence type="ECO:0000256" key="4">
    <source>
        <dbReference type="ARBA" id="ARBA00022857"/>
    </source>
</evidence>
<dbReference type="RefSeq" id="WP_309260676.1">
    <property type="nucleotide sequence ID" value="NZ_JARUHG010000001.1"/>
</dbReference>
<dbReference type="InterPro" id="IPR012134">
    <property type="entry name" value="Glu-5-SA_DH"/>
</dbReference>
<dbReference type="InterPro" id="IPR000965">
    <property type="entry name" value="GPR_dom"/>
</dbReference>
<comment type="pathway">
    <text evidence="1 7">Amino-acid biosynthesis; L-proline biosynthesis; L-glutamate 5-semialdehyde from L-glutamate: step 2/2.</text>
</comment>
<comment type="similarity">
    <text evidence="7">Belongs to the gamma-glutamyl phosphate reductase family.</text>
</comment>
<keyword evidence="4 7" id="KW-0521">NADP</keyword>
<dbReference type="HAMAP" id="MF_00412">
    <property type="entry name" value="ProA"/>
    <property type="match status" value="1"/>
</dbReference>
<organism evidence="9 10">
    <name type="scientific">Lysobacter arvi</name>
    <dbReference type="NCBI Taxonomy" id="3038776"/>
    <lineage>
        <taxon>Bacteria</taxon>
        <taxon>Pseudomonadati</taxon>
        <taxon>Pseudomonadota</taxon>
        <taxon>Gammaproteobacteria</taxon>
        <taxon>Lysobacterales</taxon>
        <taxon>Lysobacteraceae</taxon>
        <taxon>Lysobacter</taxon>
    </lineage>
</organism>
<dbReference type="NCBIfam" id="NF001221">
    <property type="entry name" value="PRK00197.1"/>
    <property type="match status" value="1"/>
</dbReference>
<comment type="function">
    <text evidence="7">Catalyzes the NADPH-dependent reduction of L-glutamate 5-phosphate into L-glutamate 5-semialdehyde and phosphate. The product spontaneously undergoes cyclization to form 1-pyrroline-5-carboxylate.</text>
</comment>
<dbReference type="EMBL" id="JARUHG010000001">
    <property type="protein sequence ID" value="MDR0181486.1"/>
    <property type="molecule type" value="Genomic_DNA"/>
</dbReference>
<feature type="domain" description="Aldehyde dehydrogenase" evidence="8">
    <location>
        <begin position="5"/>
        <end position="283"/>
    </location>
</feature>
<dbReference type="GO" id="GO:0004350">
    <property type="term" value="F:glutamate-5-semialdehyde dehydrogenase activity"/>
    <property type="evidence" value="ECO:0007669"/>
    <property type="project" value="UniProtKB-EC"/>
</dbReference>
<dbReference type="Gene3D" id="3.40.605.10">
    <property type="entry name" value="Aldehyde Dehydrogenase, Chain A, domain 1"/>
    <property type="match status" value="1"/>
</dbReference>
<dbReference type="Pfam" id="PF00171">
    <property type="entry name" value="Aldedh"/>
    <property type="match status" value="1"/>
</dbReference>
<evidence type="ECO:0000313" key="9">
    <source>
        <dbReference type="EMBL" id="MDR0181486.1"/>
    </source>
</evidence>
<sequence>MSGYVRRLAERAREAASIVARLDGAVRRQLIERMADTLSQRRAEVLAANSEDMERGRASGLADAVLDRLKLDDARIDAMAQGLRDVAAQPDPLGRVTRRDVRPNGVVVERQRIPLGLVAMIYEARPNVTADAAALCLKAGNAVLLRGGSEARASNAAIAACLHVALRAEGLPEAAVSPVADPAREHVLELLQLTDLVDLAIPRGGESLIRFVAEHARVPVIKHYKGVCHLYVDASADIAQALDLLIDGKASRPGVCNALETLLVHRDVAPGFLRRAVERLTQRGVEVRGCARTRAIVPHVAVATDDDYAAEYLDFILAVRVVDDLDAALAHIARFGSDHTEVIATQDAAAADAFVRGTCSSAVMVNASSRFNDGGQLGLGAEIGISTTRLHAYGPMGAESLTIERFVVRGEGQVRHAESRG</sequence>
<dbReference type="NCBIfam" id="TIGR00407">
    <property type="entry name" value="proA"/>
    <property type="match status" value="1"/>
</dbReference>
<dbReference type="InterPro" id="IPR016163">
    <property type="entry name" value="Ald_DH_C"/>
</dbReference>
<evidence type="ECO:0000256" key="2">
    <source>
        <dbReference type="ARBA" id="ARBA00022605"/>
    </source>
</evidence>